<name>A0A1H1L9K8_9FLAO</name>
<feature type="transmembrane region" description="Helical" evidence="1">
    <location>
        <begin position="79"/>
        <end position="96"/>
    </location>
</feature>
<organism evidence="2 3">
    <name type="scientific">Christiangramia echinicola</name>
    <dbReference type="NCBI Taxonomy" id="279359"/>
    <lineage>
        <taxon>Bacteria</taxon>
        <taxon>Pseudomonadati</taxon>
        <taxon>Bacteroidota</taxon>
        <taxon>Flavobacteriia</taxon>
        <taxon>Flavobacteriales</taxon>
        <taxon>Flavobacteriaceae</taxon>
        <taxon>Christiangramia</taxon>
    </lineage>
</organism>
<proteinExistence type="predicted"/>
<accession>A0A1H1L9K8</accession>
<gene>
    <name evidence="2" type="ORF">SAMN04488552_0652</name>
</gene>
<evidence type="ECO:0000313" key="3">
    <source>
        <dbReference type="Proteomes" id="UP000198858"/>
    </source>
</evidence>
<keyword evidence="3" id="KW-1185">Reference proteome</keyword>
<keyword evidence="1" id="KW-0472">Membrane</keyword>
<dbReference type="RefSeq" id="WP_089661275.1">
    <property type="nucleotide sequence ID" value="NZ_LT629745.1"/>
</dbReference>
<dbReference type="Proteomes" id="UP000198858">
    <property type="component" value="Chromosome I"/>
</dbReference>
<sequence>MNQISETNKLKAKYSKMSEFIGFVVIEILFNFIGAVIRWLFGNIWRTIKNKRKFKFSEYLNGPKNPDHFDNQAHETNNVIIGVISTIVIIFVVVLVKRL</sequence>
<dbReference type="EMBL" id="LT629745">
    <property type="protein sequence ID" value="SDR71274.1"/>
    <property type="molecule type" value="Genomic_DNA"/>
</dbReference>
<keyword evidence="1" id="KW-1133">Transmembrane helix</keyword>
<evidence type="ECO:0000256" key="1">
    <source>
        <dbReference type="SAM" id="Phobius"/>
    </source>
</evidence>
<protein>
    <submittedName>
        <fullName evidence="2">Uncharacterized protein</fullName>
    </submittedName>
</protein>
<dbReference type="STRING" id="1250231.SAMN04488552_0652"/>
<keyword evidence="1" id="KW-0812">Transmembrane</keyword>
<dbReference type="AlphaFoldDB" id="A0A1H1L9K8"/>
<evidence type="ECO:0000313" key="2">
    <source>
        <dbReference type="EMBL" id="SDR71274.1"/>
    </source>
</evidence>
<feature type="transmembrane region" description="Helical" evidence="1">
    <location>
        <begin position="20"/>
        <end position="41"/>
    </location>
</feature>
<reference evidence="2 3" key="1">
    <citation type="submission" date="2016-10" db="EMBL/GenBank/DDBJ databases">
        <authorList>
            <person name="Varghese N."/>
            <person name="Submissions S."/>
        </authorList>
    </citation>
    <scope>NUCLEOTIDE SEQUENCE [LARGE SCALE GENOMIC DNA]</scope>
    <source>
        <strain evidence="2 3">Mar_2010_102</strain>
    </source>
</reference>